<dbReference type="PANTHER" id="PTHR38686">
    <property type="entry name" value="APOLIPOPROTEIN N-ACYLTRANSFERASE"/>
    <property type="match status" value="1"/>
</dbReference>
<proteinExistence type="inferred from homology"/>
<dbReference type="InterPro" id="IPR002036">
    <property type="entry name" value="YbeY"/>
</dbReference>
<comment type="catalytic activity">
    <reaction evidence="16">
        <text>N-terminal S-1,2-diacyl-sn-glyceryl-L-cysteinyl-[lipoprotein] + a glycerophospholipid = N-acyl-S-1,2-diacyl-sn-glyceryl-L-cysteinyl-[lipoprotein] + a 2-acyl-sn-glycero-3-phospholipid + H(+)</text>
        <dbReference type="Rhea" id="RHEA:48228"/>
        <dbReference type="Rhea" id="RHEA-COMP:14681"/>
        <dbReference type="Rhea" id="RHEA-COMP:14684"/>
        <dbReference type="ChEBI" id="CHEBI:15378"/>
        <dbReference type="ChEBI" id="CHEBI:136912"/>
        <dbReference type="ChEBI" id="CHEBI:140656"/>
        <dbReference type="ChEBI" id="CHEBI:140657"/>
        <dbReference type="ChEBI" id="CHEBI:140660"/>
        <dbReference type="EC" id="2.3.1.269"/>
    </reaction>
</comment>
<feature type="binding site" evidence="15">
    <location>
        <position position="108"/>
    </location>
    <ligand>
        <name>Zn(2+)</name>
        <dbReference type="ChEBI" id="CHEBI:29105"/>
        <note>catalytic</note>
    </ligand>
</feature>
<feature type="transmembrane region" description="Helical" evidence="16">
    <location>
        <begin position="220"/>
        <end position="243"/>
    </location>
</feature>
<keyword evidence="11 15" id="KW-0862">Zinc</keyword>
<reference evidence="18" key="2">
    <citation type="journal article" date="2021" name="PeerJ">
        <title>Extensive microbial diversity within the chicken gut microbiome revealed by metagenomics and culture.</title>
        <authorList>
            <person name="Gilroy R."/>
            <person name="Ravi A."/>
            <person name="Getino M."/>
            <person name="Pursley I."/>
            <person name="Horton D.L."/>
            <person name="Alikhan N.F."/>
            <person name="Baker D."/>
            <person name="Gharbi K."/>
            <person name="Hall N."/>
            <person name="Watson M."/>
            <person name="Adriaenssens E.M."/>
            <person name="Foster-Nyarko E."/>
            <person name="Jarju S."/>
            <person name="Secka A."/>
            <person name="Antonio M."/>
            <person name="Oren A."/>
            <person name="Chaudhuri R.R."/>
            <person name="La Ragione R."/>
            <person name="Hildebrand F."/>
            <person name="Pallen M.J."/>
        </authorList>
    </citation>
    <scope>NUCLEOTIDE SEQUENCE</scope>
    <source>
        <strain evidence="18">8207</strain>
    </source>
</reference>
<evidence type="ECO:0000256" key="9">
    <source>
        <dbReference type="ARBA" id="ARBA00022759"/>
    </source>
</evidence>
<evidence type="ECO:0000256" key="11">
    <source>
        <dbReference type="ARBA" id="ARBA00022833"/>
    </source>
</evidence>
<dbReference type="NCBIfam" id="TIGR00546">
    <property type="entry name" value="lnt"/>
    <property type="match status" value="1"/>
</dbReference>
<dbReference type="PROSITE" id="PS50263">
    <property type="entry name" value="CN_HYDROLASE"/>
    <property type="match status" value="1"/>
</dbReference>
<dbReference type="AlphaFoldDB" id="A0A9D9GU65"/>
<dbReference type="InterPro" id="IPR003010">
    <property type="entry name" value="C-N_Hydrolase"/>
</dbReference>
<feature type="binding site" evidence="15">
    <location>
        <position position="104"/>
    </location>
    <ligand>
        <name>Zn(2+)</name>
        <dbReference type="ChEBI" id="CHEBI:29105"/>
        <note>catalytic</note>
    </ligand>
</feature>
<evidence type="ECO:0000256" key="6">
    <source>
        <dbReference type="ARBA" id="ARBA00022692"/>
    </source>
</evidence>
<evidence type="ECO:0000259" key="17">
    <source>
        <dbReference type="PROSITE" id="PS50263"/>
    </source>
</evidence>
<dbReference type="Gene3D" id="3.40.390.30">
    <property type="entry name" value="Metalloproteases ('zincins'), catalytic domain"/>
    <property type="match status" value="1"/>
</dbReference>
<dbReference type="SUPFAM" id="SSF56317">
    <property type="entry name" value="Carbon-nitrogen hydrolase"/>
    <property type="match status" value="1"/>
</dbReference>
<dbReference type="GO" id="GO:0005737">
    <property type="term" value="C:cytoplasm"/>
    <property type="evidence" value="ECO:0007669"/>
    <property type="project" value="UniProtKB-SubCell"/>
</dbReference>
<name>A0A9D9GU65_9PROT</name>
<evidence type="ECO:0000256" key="10">
    <source>
        <dbReference type="ARBA" id="ARBA00022801"/>
    </source>
</evidence>
<comment type="subcellular location">
    <subcellularLocation>
        <location evidence="1 16">Cell membrane</location>
        <topology evidence="1 16">Multi-pass membrane protein</topology>
    </subcellularLocation>
    <subcellularLocation>
        <location evidence="15">Cytoplasm</location>
    </subcellularLocation>
</comment>
<feature type="binding site" evidence="15">
    <location>
        <position position="114"/>
    </location>
    <ligand>
        <name>Zn(2+)</name>
        <dbReference type="ChEBI" id="CHEBI:29105"/>
        <note>catalytic</note>
    </ligand>
</feature>
<keyword evidence="9 15" id="KW-0255">Endonuclease</keyword>
<feature type="transmembrane region" description="Helical" evidence="16">
    <location>
        <begin position="649"/>
        <end position="665"/>
    </location>
</feature>
<comment type="similarity">
    <text evidence="3 15">Belongs to the endoribonuclease YbeY family.</text>
</comment>
<dbReference type="HAMAP" id="MF_00009">
    <property type="entry name" value="Endoribonucl_YbeY"/>
    <property type="match status" value="1"/>
</dbReference>
<keyword evidence="6 16" id="KW-0812">Transmembrane</keyword>
<dbReference type="Pfam" id="PF02130">
    <property type="entry name" value="YbeY"/>
    <property type="match status" value="1"/>
</dbReference>
<dbReference type="InterPro" id="IPR023091">
    <property type="entry name" value="MetalPrtase_cat_dom_sf_prd"/>
</dbReference>
<dbReference type="InterPro" id="IPR004563">
    <property type="entry name" value="Apolipo_AcylTrfase"/>
</dbReference>
<keyword evidence="10 15" id="KW-0378">Hydrolase</keyword>
<dbReference type="Gene3D" id="3.60.110.10">
    <property type="entry name" value="Carbon-nitrogen hydrolase"/>
    <property type="match status" value="1"/>
</dbReference>
<evidence type="ECO:0000256" key="5">
    <source>
        <dbReference type="ARBA" id="ARBA00022679"/>
    </source>
</evidence>
<keyword evidence="15" id="KW-0698">rRNA processing</keyword>
<evidence type="ECO:0000256" key="8">
    <source>
        <dbReference type="ARBA" id="ARBA00022723"/>
    </source>
</evidence>
<evidence type="ECO:0000256" key="4">
    <source>
        <dbReference type="ARBA" id="ARBA00022475"/>
    </source>
</evidence>
<keyword evidence="8 15" id="KW-0479">Metal-binding</keyword>
<feature type="transmembrane region" description="Helical" evidence="16">
    <location>
        <begin position="195"/>
        <end position="213"/>
    </location>
</feature>
<dbReference type="GO" id="GO:0004222">
    <property type="term" value="F:metalloendopeptidase activity"/>
    <property type="evidence" value="ECO:0007669"/>
    <property type="project" value="InterPro"/>
</dbReference>
<dbReference type="GO" id="GO:0008270">
    <property type="term" value="F:zinc ion binding"/>
    <property type="evidence" value="ECO:0007669"/>
    <property type="project" value="UniProtKB-UniRule"/>
</dbReference>
<evidence type="ECO:0000256" key="3">
    <source>
        <dbReference type="ARBA" id="ARBA00010875"/>
    </source>
</evidence>
<dbReference type="InterPro" id="IPR036526">
    <property type="entry name" value="C-N_Hydrolase_sf"/>
</dbReference>
<dbReference type="PROSITE" id="PS01306">
    <property type="entry name" value="UPF0054"/>
    <property type="match status" value="1"/>
</dbReference>
<dbReference type="GO" id="GO:0042158">
    <property type="term" value="P:lipoprotein biosynthetic process"/>
    <property type="evidence" value="ECO:0007669"/>
    <property type="project" value="UniProtKB-UniRule"/>
</dbReference>
<organism evidence="18 19">
    <name type="scientific">Candidatus Enterousia avistercoris</name>
    <dbReference type="NCBI Taxonomy" id="2840788"/>
    <lineage>
        <taxon>Bacteria</taxon>
        <taxon>Pseudomonadati</taxon>
        <taxon>Pseudomonadota</taxon>
        <taxon>Alphaproteobacteria</taxon>
        <taxon>Candidatus Enterousia</taxon>
    </lineage>
</organism>
<dbReference type="InterPro" id="IPR045378">
    <property type="entry name" value="LNT_N"/>
</dbReference>
<dbReference type="PANTHER" id="PTHR38686:SF1">
    <property type="entry name" value="APOLIPOPROTEIN N-ACYLTRANSFERASE"/>
    <property type="match status" value="1"/>
</dbReference>
<sequence>MKVFVNYNDARWRKYKINFERVARAAATNVAAGAEVSITLTNDAEIHALNKKYRGIDRPTNVLSFELGDDVLLGDIYISLDTVLREAQQENILVSDHVAHMVVHGMLHLQGYDHIKNSDAEIMENMEINILKKLGIKNPYVQDSAVCSDLSCCPGGRIFTWFKRIENIKLGGWIYPIMFALGGVAALGFAPYNMWWATMLAVLLAYKLIVHGATNLNSGFWKTFGCAASFGAAYAVAMFWWVLNSIYVVPELAAQFAIWTVPGILGIGIVGALIFSIPFILVARNRSGGAVRPFLFAAAWVLILWLREWAFTGFPWNPIANIAMPWLGLANSMSLWGALGLTFVIVGGIAALAELIGAWRKWRQWCVLAVFVVLGLVGVLYGQKNISQSKIIEHDGPVIRVVQPARSAVQKASHSRDDALRNAVENIRGLMDLAGKPGNPDLIVFPETSYPFVVVDGDNIPLADALDKNIILGATSYSDEKMFNSMIVASPNGDIQHVYSKSHLVPFGEYRPFGDLIPTPGLLTPGTGPEIINIDINGRTLSFAPAICYEIIFSDSLVPSGTLPDVILNITNDTWFGRTPGTYQHLDMVRRYAIESGLPIVRANYSGISAFINSDGTILASIPIGQAGATDGTVAGAHYTPYRMIGRDGWLGIILMFSIVCVYLFKLKSRD</sequence>
<evidence type="ECO:0000256" key="1">
    <source>
        <dbReference type="ARBA" id="ARBA00004651"/>
    </source>
</evidence>
<dbReference type="Proteomes" id="UP000823630">
    <property type="component" value="Unassembled WGS sequence"/>
</dbReference>
<evidence type="ECO:0000256" key="14">
    <source>
        <dbReference type="ARBA" id="ARBA00023315"/>
    </source>
</evidence>
<dbReference type="EC" id="2.3.1.269" evidence="16"/>
<dbReference type="GO" id="GO:0005886">
    <property type="term" value="C:plasma membrane"/>
    <property type="evidence" value="ECO:0007669"/>
    <property type="project" value="UniProtKB-SubCell"/>
</dbReference>
<gene>
    <name evidence="16 18" type="primary">lnt</name>
    <name evidence="15" type="synonym">ybeY</name>
    <name evidence="18" type="ORF">IAC69_01970</name>
</gene>
<keyword evidence="13 16" id="KW-0472">Membrane</keyword>
<comment type="caution">
    <text evidence="18">The sequence shown here is derived from an EMBL/GenBank/DDBJ whole genome shotgun (WGS) entry which is preliminary data.</text>
</comment>
<reference evidence="18" key="1">
    <citation type="submission" date="2020-10" db="EMBL/GenBank/DDBJ databases">
        <authorList>
            <person name="Gilroy R."/>
        </authorList>
    </citation>
    <scope>NUCLEOTIDE SEQUENCE</scope>
    <source>
        <strain evidence="18">8207</strain>
    </source>
</reference>
<evidence type="ECO:0000313" key="19">
    <source>
        <dbReference type="Proteomes" id="UP000823630"/>
    </source>
</evidence>
<evidence type="ECO:0000256" key="16">
    <source>
        <dbReference type="HAMAP-Rule" id="MF_01148"/>
    </source>
</evidence>
<keyword evidence="14 16" id="KW-0012">Acyltransferase</keyword>
<comment type="pathway">
    <text evidence="16">Protein modification; lipoprotein biosynthesis (N-acyl transfer).</text>
</comment>
<feature type="transmembrane region" description="Helical" evidence="16">
    <location>
        <begin position="365"/>
        <end position="382"/>
    </location>
</feature>
<dbReference type="InterPro" id="IPR020549">
    <property type="entry name" value="YbeY_CS"/>
</dbReference>
<evidence type="ECO:0000256" key="2">
    <source>
        <dbReference type="ARBA" id="ARBA00010065"/>
    </source>
</evidence>
<keyword evidence="5 16" id="KW-0808">Transferase</keyword>
<dbReference type="HAMAP" id="MF_01148">
    <property type="entry name" value="Lnt"/>
    <property type="match status" value="1"/>
</dbReference>
<feature type="transmembrane region" description="Helical" evidence="16">
    <location>
        <begin position="170"/>
        <end position="189"/>
    </location>
</feature>
<evidence type="ECO:0000256" key="15">
    <source>
        <dbReference type="HAMAP-Rule" id="MF_00009"/>
    </source>
</evidence>
<dbReference type="SUPFAM" id="SSF55486">
    <property type="entry name" value="Metalloproteases ('zincins'), catalytic domain"/>
    <property type="match status" value="1"/>
</dbReference>
<feature type="transmembrane region" description="Helical" evidence="16">
    <location>
        <begin position="263"/>
        <end position="282"/>
    </location>
</feature>
<keyword evidence="15" id="KW-0963">Cytoplasm</keyword>
<accession>A0A9D9GU65</accession>
<dbReference type="EMBL" id="JADINC010000028">
    <property type="protein sequence ID" value="MBO8425226.1"/>
    <property type="molecule type" value="Genomic_DNA"/>
</dbReference>
<comment type="cofactor">
    <cofactor evidence="15">
        <name>Zn(2+)</name>
        <dbReference type="ChEBI" id="CHEBI:29105"/>
    </cofactor>
    <text evidence="15">Binds 1 zinc ion.</text>
</comment>
<keyword evidence="4 16" id="KW-1003">Cell membrane</keyword>
<comment type="function">
    <text evidence="16">Catalyzes the phospholipid dependent N-acylation of the N-terminal cysteine of apolipoprotein, the last step in lipoprotein maturation.</text>
</comment>
<evidence type="ECO:0000256" key="12">
    <source>
        <dbReference type="ARBA" id="ARBA00022989"/>
    </source>
</evidence>
<feature type="transmembrane region" description="Helical" evidence="16">
    <location>
        <begin position="334"/>
        <end position="353"/>
    </location>
</feature>
<evidence type="ECO:0000256" key="13">
    <source>
        <dbReference type="ARBA" id="ARBA00023136"/>
    </source>
</evidence>
<dbReference type="GO" id="GO:0004521">
    <property type="term" value="F:RNA endonuclease activity"/>
    <property type="evidence" value="ECO:0007669"/>
    <property type="project" value="UniProtKB-UniRule"/>
</dbReference>
<evidence type="ECO:0000313" key="18">
    <source>
        <dbReference type="EMBL" id="MBO8425226.1"/>
    </source>
</evidence>
<dbReference type="EC" id="3.1.-.-" evidence="15"/>
<dbReference type="Pfam" id="PF00795">
    <property type="entry name" value="CN_hydrolase"/>
    <property type="match status" value="1"/>
</dbReference>
<feature type="domain" description="CN hydrolase" evidence="17">
    <location>
        <begin position="402"/>
        <end position="641"/>
    </location>
</feature>
<dbReference type="NCBIfam" id="TIGR00043">
    <property type="entry name" value="rRNA maturation RNase YbeY"/>
    <property type="match status" value="1"/>
</dbReference>
<dbReference type="Pfam" id="PF20154">
    <property type="entry name" value="LNT_N"/>
    <property type="match status" value="1"/>
</dbReference>
<comment type="similarity">
    <text evidence="2 16">Belongs to the CN hydrolase family. Apolipoprotein N-acyltransferase subfamily.</text>
</comment>
<dbReference type="GO" id="GO:0016410">
    <property type="term" value="F:N-acyltransferase activity"/>
    <property type="evidence" value="ECO:0007669"/>
    <property type="project" value="UniProtKB-UniRule"/>
</dbReference>
<dbReference type="CDD" id="cd07571">
    <property type="entry name" value="ALP_N-acyl_transferase"/>
    <property type="match status" value="1"/>
</dbReference>
<keyword evidence="15" id="KW-0690">Ribosome biogenesis</keyword>
<feature type="transmembrane region" description="Helical" evidence="16">
    <location>
        <begin position="294"/>
        <end position="314"/>
    </location>
</feature>
<keyword evidence="12 16" id="KW-1133">Transmembrane helix</keyword>
<keyword evidence="7 15" id="KW-0540">Nuclease</keyword>
<comment type="function">
    <text evidence="15">Single strand-specific metallo-endoribonuclease involved in late-stage 70S ribosome quality control and in maturation of the 3' terminus of the 16S rRNA.</text>
</comment>
<evidence type="ECO:0000256" key="7">
    <source>
        <dbReference type="ARBA" id="ARBA00022722"/>
    </source>
</evidence>
<protein>
    <recommendedName>
        <fullName evidence="15 16">Multifunctional fusion protein</fullName>
    </recommendedName>
    <domain>
        <recommendedName>
            <fullName evidence="16">Apolipoprotein N-acyltransferase</fullName>
            <shortName evidence="16">ALP N-acyltransferase</shortName>
            <ecNumber evidence="16">2.3.1.269</ecNumber>
        </recommendedName>
    </domain>
    <domain>
        <recommendedName>
            <fullName evidence="15">Endoribonuclease YbeY</fullName>
            <ecNumber evidence="15">3.1.-.-</ecNumber>
        </recommendedName>
    </domain>
</protein>
<dbReference type="GO" id="GO:0006364">
    <property type="term" value="P:rRNA processing"/>
    <property type="evidence" value="ECO:0007669"/>
    <property type="project" value="UniProtKB-UniRule"/>
</dbReference>